<protein>
    <submittedName>
        <fullName evidence="2">Uncharacterized protein</fullName>
    </submittedName>
</protein>
<dbReference type="RefSeq" id="WP_117632431.1">
    <property type="nucleotide sequence ID" value="NZ_QSON01000015.1"/>
</dbReference>
<keyword evidence="1" id="KW-0472">Membrane</keyword>
<feature type="transmembrane region" description="Helical" evidence="1">
    <location>
        <begin position="54"/>
        <end position="73"/>
    </location>
</feature>
<gene>
    <name evidence="2" type="ORF">DXD79_24935</name>
</gene>
<comment type="caution">
    <text evidence="2">The sequence shown here is derived from an EMBL/GenBank/DDBJ whole genome shotgun (WGS) entry which is preliminary data.</text>
</comment>
<dbReference type="AlphaFoldDB" id="A0A374P0K8"/>
<evidence type="ECO:0000256" key="1">
    <source>
        <dbReference type="SAM" id="Phobius"/>
    </source>
</evidence>
<dbReference type="EMBL" id="QSON01000015">
    <property type="protein sequence ID" value="RGI98787.1"/>
    <property type="molecule type" value="Genomic_DNA"/>
</dbReference>
<keyword evidence="1" id="KW-1133">Transmembrane helix</keyword>
<dbReference type="Proteomes" id="UP000263014">
    <property type="component" value="Unassembled WGS sequence"/>
</dbReference>
<sequence>MNQGFLEQESKRVNEAVRKTLFRSFFAYVCIIAVLYFLLKDSFDLNDPSSREVLFYLVIVSGIMLLAVIVGFFKSRRAVTNGKNLILPYGENTKGAVAELIDQEASEGKIQVEEYIYEFAEGKKPYGEKIVLMPSYLLLCGNKNKITVIPREKIYWIVAQVGQKGGSFRVQLLIFTEKKIFNMVGVDIEHVEGIADKIYQYIPNVFSDYDPFILSYELEKVFAKDRAEFLKFYENEKMKKNRSINE</sequence>
<proteinExistence type="predicted"/>
<evidence type="ECO:0000313" key="2">
    <source>
        <dbReference type="EMBL" id="RGI98787.1"/>
    </source>
</evidence>
<feature type="transmembrane region" description="Helical" evidence="1">
    <location>
        <begin position="21"/>
        <end position="39"/>
    </location>
</feature>
<keyword evidence="1" id="KW-0812">Transmembrane</keyword>
<reference evidence="2 3" key="1">
    <citation type="submission" date="2018-08" db="EMBL/GenBank/DDBJ databases">
        <title>A genome reference for cultivated species of the human gut microbiota.</title>
        <authorList>
            <person name="Zou Y."/>
            <person name="Xue W."/>
            <person name="Luo G."/>
        </authorList>
    </citation>
    <scope>NUCLEOTIDE SEQUENCE [LARGE SCALE GENOMIC DNA]</scope>
    <source>
        <strain evidence="2 3">TM09-12</strain>
    </source>
</reference>
<evidence type="ECO:0000313" key="3">
    <source>
        <dbReference type="Proteomes" id="UP000263014"/>
    </source>
</evidence>
<organism evidence="2 3">
    <name type="scientific">Hungatella hathewayi</name>
    <dbReference type="NCBI Taxonomy" id="154046"/>
    <lineage>
        <taxon>Bacteria</taxon>
        <taxon>Bacillati</taxon>
        <taxon>Bacillota</taxon>
        <taxon>Clostridia</taxon>
        <taxon>Lachnospirales</taxon>
        <taxon>Lachnospiraceae</taxon>
        <taxon>Hungatella</taxon>
    </lineage>
</organism>
<accession>A0A374P0K8</accession>
<name>A0A374P0K8_9FIRM</name>